<comment type="caution">
    <text evidence="1">The sequence shown here is derived from an EMBL/GenBank/DDBJ whole genome shotgun (WGS) entry which is preliminary data.</text>
</comment>
<evidence type="ECO:0000313" key="2">
    <source>
        <dbReference type="Proteomes" id="UP001181693"/>
    </source>
</evidence>
<keyword evidence="2" id="KW-1185">Reference proteome</keyword>
<evidence type="ECO:0000313" key="1">
    <source>
        <dbReference type="EMBL" id="DBA33693.1"/>
    </source>
</evidence>
<evidence type="ECO:0008006" key="3">
    <source>
        <dbReference type="Google" id="ProtNLM"/>
    </source>
</evidence>
<proteinExistence type="predicted"/>
<gene>
    <name evidence="1" type="ORF">GDO54_001335</name>
</gene>
<accession>A0AAV3B5Y8</accession>
<dbReference type="Proteomes" id="UP001181693">
    <property type="component" value="Unassembled WGS sequence"/>
</dbReference>
<organism evidence="1 2">
    <name type="scientific">Pyxicephalus adspersus</name>
    <name type="common">African bullfrog</name>
    <dbReference type="NCBI Taxonomy" id="30357"/>
    <lineage>
        <taxon>Eukaryota</taxon>
        <taxon>Metazoa</taxon>
        <taxon>Chordata</taxon>
        <taxon>Craniata</taxon>
        <taxon>Vertebrata</taxon>
        <taxon>Euteleostomi</taxon>
        <taxon>Amphibia</taxon>
        <taxon>Batrachia</taxon>
        <taxon>Anura</taxon>
        <taxon>Neobatrachia</taxon>
        <taxon>Ranoidea</taxon>
        <taxon>Pyxicephalidae</taxon>
        <taxon>Pyxicephalinae</taxon>
        <taxon>Pyxicephalus</taxon>
    </lineage>
</organism>
<dbReference type="AlphaFoldDB" id="A0AAV3B5Y8"/>
<dbReference type="EMBL" id="DYDO01000001">
    <property type="protein sequence ID" value="DBA33693.1"/>
    <property type="molecule type" value="Genomic_DNA"/>
</dbReference>
<sequence>MGAKATSFRLSDTWIFDYELRLGTAMRQLNFGLCVKSVTFMVWCIQLWGPMYFCLCTHKLQKIGSLVLNTHLCDVCNSLFGKRGFAVHVLNHFDVA</sequence>
<reference evidence="1" key="1">
    <citation type="thesis" date="2020" institute="ProQuest LLC" country="789 East Eisenhower Parkway, Ann Arbor, MI, USA">
        <title>Comparative Genomics and Chromosome Evolution.</title>
        <authorList>
            <person name="Mudd A.B."/>
        </authorList>
    </citation>
    <scope>NUCLEOTIDE SEQUENCE</scope>
    <source>
        <strain evidence="1">1538</strain>
        <tissue evidence="1">Blood</tissue>
    </source>
</reference>
<name>A0AAV3B5Y8_PYXAD</name>
<protein>
    <recommendedName>
        <fullName evidence="3">C2H2-type domain-containing protein</fullName>
    </recommendedName>
</protein>